<dbReference type="EMBL" id="JAPFFF010000007">
    <property type="protein sequence ID" value="KAK8885361.1"/>
    <property type="molecule type" value="Genomic_DNA"/>
</dbReference>
<dbReference type="PANTHER" id="PTHR12894">
    <property type="entry name" value="CNH DOMAIN CONTAINING"/>
    <property type="match status" value="1"/>
</dbReference>
<dbReference type="InterPro" id="IPR032914">
    <property type="entry name" value="Vam6/VPS39/TRAP1"/>
</dbReference>
<gene>
    <name evidence="1" type="ORF">M9Y10_040807</name>
</gene>
<sequence length="314" mass="36442">MSTENNTEAQKNESQEKNSNLLETIQNSPNFFDLAISHYNEIENGALAFCSNYLDIDQVPRILDFLPDSKSKITFLDFCVYQRKYDEKSIHQKLFQAYVDSLPTPTKTVRICDEQEPLKSFREKFLNFIQYSNYLSSWSYEGVDNRYIDEKLFLLQKCKLYEECATLLLESGMTLEQIVDFCDNCENQAIFTLVAKKIKDKNLLCQLLNERGEVITISDVISTINDQIMVEELRPFFDKVTTQRIEETKKIKYETTISQIVLKDKIARLKKFERGSVEIDENTNCAVCLNPIGTSPFCLTQNNIIVHKECISKI</sequence>
<reference evidence="1 2" key="1">
    <citation type="submission" date="2024-04" db="EMBL/GenBank/DDBJ databases">
        <title>Tritrichomonas musculus Genome.</title>
        <authorList>
            <person name="Alves-Ferreira E."/>
            <person name="Grigg M."/>
            <person name="Lorenzi H."/>
            <person name="Galac M."/>
        </authorList>
    </citation>
    <scope>NUCLEOTIDE SEQUENCE [LARGE SCALE GENOMIC DNA]</scope>
    <source>
        <strain evidence="1 2">EAF2021</strain>
    </source>
</reference>
<dbReference type="Proteomes" id="UP001470230">
    <property type="component" value="Unassembled WGS sequence"/>
</dbReference>
<accession>A0ABR2K357</accession>
<comment type="caution">
    <text evidence="1">The sequence shown here is derived from an EMBL/GenBank/DDBJ whole genome shotgun (WGS) entry which is preliminary data.</text>
</comment>
<evidence type="ECO:0000313" key="1">
    <source>
        <dbReference type="EMBL" id="KAK8885361.1"/>
    </source>
</evidence>
<protein>
    <submittedName>
        <fullName evidence="1">Vam6/Vps39-like protein</fullName>
    </submittedName>
</protein>
<keyword evidence="2" id="KW-1185">Reference proteome</keyword>
<name>A0ABR2K357_9EUKA</name>
<dbReference type="PANTHER" id="PTHR12894:SF27">
    <property type="entry name" value="TRANSFORMING GROWTH FACTOR-BETA RECEPTOR-ASSOCIATED PROTEIN 1"/>
    <property type="match status" value="1"/>
</dbReference>
<proteinExistence type="predicted"/>
<evidence type="ECO:0000313" key="2">
    <source>
        <dbReference type="Proteomes" id="UP001470230"/>
    </source>
</evidence>
<organism evidence="1 2">
    <name type="scientific">Tritrichomonas musculus</name>
    <dbReference type="NCBI Taxonomy" id="1915356"/>
    <lineage>
        <taxon>Eukaryota</taxon>
        <taxon>Metamonada</taxon>
        <taxon>Parabasalia</taxon>
        <taxon>Tritrichomonadida</taxon>
        <taxon>Tritrichomonadidae</taxon>
        <taxon>Tritrichomonas</taxon>
    </lineage>
</organism>